<evidence type="ECO:0000256" key="1">
    <source>
        <dbReference type="SAM" id="MobiDB-lite"/>
    </source>
</evidence>
<dbReference type="Pfam" id="PF00582">
    <property type="entry name" value="Usp"/>
    <property type="match status" value="1"/>
</dbReference>
<feature type="domain" description="UspA" evidence="2">
    <location>
        <begin position="20"/>
        <end position="50"/>
    </location>
</feature>
<accession>A0A154V0K4</accession>
<evidence type="ECO:0000313" key="4">
    <source>
        <dbReference type="Proteomes" id="UP000076218"/>
    </source>
</evidence>
<dbReference type="AlphaFoldDB" id="A0A154V0K4"/>
<protein>
    <recommendedName>
        <fullName evidence="2">UspA domain-containing protein</fullName>
    </recommendedName>
</protein>
<dbReference type="STRING" id="31965.AWH51_11500"/>
<feature type="region of interest" description="Disordered" evidence="1">
    <location>
        <begin position="61"/>
        <end position="87"/>
    </location>
</feature>
<sequence length="87" mass="8597">MSIPRTTASALADVRPPRAGSRGHGGFVGLLLGSVSSACAEHAACPVLVMHAPLVEHEDPVSAGAEALGDGSRASDAPAPSLVTTRG</sequence>
<dbReference type="InterPro" id="IPR014729">
    <property type="entry name" value="Rossmann-like_a/b/a_fold"/>
</dbReference>
<dbReference type="Gene3D" id="3.40.50.620">
    <property type="entry name" value="HUPs"/>
    <property type="match status" value="1"/>
</dbReference>
<dbReference type="EMBL" id="LQXA01000035">
    <property type="protein sequence ID" value="KZC94799.1"/>
    <property type="molecule type" value="Genomic_DNA"/>
</dbReference>
<dbReference type="SUPFAM" id="SSF52402">
    <property type="entry name" value="Adenine nucleotide alpha hydrolases-like"/>
    <property type="match status" value="1"/>
</dbReference>
<reference evidence="3 4" key="1">
    <citation type="submission" date="2016-01" db="EMBL/GenBank/DDBJ databases">
        <title>Draft genome sequence of Clavibacter michiganensis subsp. tessellarius DOAB 609.</title>
        <authorList>
            <person name="Tambong J.T."/>
        </authorList>
    </citation>
    <scope>NUCLEOTIDE SEQUENCE [LARGE SCALE GENOMIC DNA]</scope>
    <source>
        <strain evidence="3 4">DOAB 609</strain>
    </source>
</reference>
<dbReference type="Proteomes" id="UP000076218">
    <property type="component" value="Unassembled WGS sequence"/>
</dbReference>
<dbReference type="InterPro" id="IPR006016">
    <property type="entry name" value="UspA"/>
</dbReference>
<gene>
    <name evidence="3" type="ORF">AWH51_11500</name>
</gene>
<feature type="region of interest" description="Disordered" evidence="1">
    <location>
        <begin position="1"/>
        <end position="23"/>
    </location>
</feature>
<organism evidence="3 4">
    <name type="scientific">Clavibacter tessellarius</name>
    <dbReference type="NCBI Taxonomy" id="31965"/>
    <lineage>
        <taxon>Bacteria</taxon>
        <taxon>Bacillati</taxon>
        <taxon>Actinomycetota</taxon>
        <taxon>Actinomycetes</taxon>
        <taxon>Micrococcales</taxon>
        <taxon>Microbacteriaceae</taxon>
        <taxon>Clavibacter</taxon>
    </lineage>
</organism>
<name>A0A154V0K4_9MICO</name>
<evidence type="ECO:0000259" key="2">
    <source>
        <dbReference type="Pfam" id="PF00582"/>
    </source>
</evidence>
<evidence type="ECO:0000313" key="3">
    <source>
        <dbReference type="EMBL" id="KZC94799.1"/>
    </source>
</evidence>
<proteinExistence type="predicted"/>
<comment type="caution">
    <text evidence="3">The sequence shown here is derived from an EMBL/GenBank/DDBJ whole genome shotgun (WGS) entry which is preliminary data.</text>
</comment>